<evidence type="ECO:0000313" key="3">
    <source>
        <dbReference type="Proteomes" id="UP000193964"/>
    </source>
</evidence>
<comment type="caution">
    <text evidence="2">The sequence shown here is derived from an EMBL/GenBank/DDBJ whole genome shotgun (WGS) entry which is preliminary data.</text>
</comment>
<protein>
    <recommendedName>
        <fullName evidence="1">N,N-dimethylformamidase beta subunit-like C-terminal domain-containing protein</fullName>
    </recommendedName>
</protein>
<sequence length="546" mass="61014">MGVDVSLTDMTEASVKPAFAWSPADWPSERPFVSGGPETWLYTDKLSYYPTETVAFHINSSALAFELEIVRDGAIPRTVYRAADLTANSQNTPEDAYAVGCDWPVRHTWVIPEDTASGCYLVIVRNRRPDGTVWEREHFFVVKSPVSQRKRIALVLTTSTVLAYNDWGGANHYRGLGNDPRNDAGSPVSSVRRPIARGMLRKPAGAPREYHPYDPPIGWIPRYDSYEWARFNGYSRHHADAGWATYERPFVVWAEQNGYDVDYLTQFDLHEERDSLRGYSCVVTVGHDEYWSWRMRDAVDDFVDSGGGFARLGGNYQWQVRLSDDMATQYCYRLPALDPEAVETPHLATTVWEAKSVGRPGATTIGLNGLGGIYNRYGVATPRSSGGYTVYRPEHWSFAGTDLYYGDLLGGSPAFLAAFEVDSVEYTFRRGLPYPTFEDGAPSTLEILAMCPAVRGEEDRFGGRYPLGGPEAEVYNYNAELGDDLPDYVHEGEMRGAGMIAAFTRGDGEVFNGGSTEWPHALSVGDPQVDRIVRNVLDRFAAKERR</sequence>
<evidence type="ECO:0000259" key="1">
    <source>
        <dbReference type="Pfam" id="PF20254"/>
    </source>
</evidence>
<feature type="domain" description="N,N-dimethylformamidase beta subunit-like C-terminal" evidence="1">
    <location>
        <begin position="76"/>
        <end position="523"/>
    </location>
</feature>
<evidence type="ECO:0000313" key="2">
    <source>
        <dbReference type="EMBL" id="ORX12316.1"/>
    </source>
</evidence>
<dbReference type="EMBL" id="LQQA01000029">
    <property type="protein sequence ID" value="ORX12316.1"/>
    <property type="molecule type" value="Genomic_DNA"/>
</dbReference>
<accession>A0A1X2F1S0</accession>
<dbReference type="OrthoDB" id="505641at2"/>
<organism evidence="2 3">
    <name type="scientific">Mycolicibacterium wolinskyi</name>
    <dbReference type="NCBI Taxonomy" id="59750"/>
    <lineage>
        <taxon>Bacteria</taxon>
        <taxon>Bacillati</taxon>
        <taxon>Actinomycetota</taxon>
        <taxon>Actinomycetes</taxon>
        <taxon>Mycobacteriales</taxon>
        <taxon>Mycobacteriaceae</taxon>
        <taxon>Mycolicibacterium</taxon>
    </lineage>
</organism>
<dbReference type="InterPro" id="IPR029062">
    <property type="entry name" value="Class_I_gatase-like"/>
</dbReference>
<reference evidence="2 3" key="1">
    <citation type="submission" date="2016-01" db="EMBL/GenBank/DDBJ databases">
        <title>The new phylogeny of the genus Mycobacterium.</title>
        <authorList>
            <person name="Tarcisio F."/>
            <person name="Conor M."/>
            <person name="Antonella G."/>
            <person name="Elisabetta G."/>
            <person name="Giulia F.S."/>
            <person name="Sara T."/>
            <person name="Anna F."/>
            <person name="Clotilde B."/>
            <person name="Roberto B."/>
            <person name="Veronica D.S."/>
            <person name="Fabio R."/>
            <person name="Monica P."/>
            <person name="Olivier J."/>
            <person name="Enrico T."/>
            <person name="Nicola S."/>
        </authorList>
    </citation>
    <scope>NUCLEOTIDE SEQUENCE [LARGE SCALE GENOMIC DNA]</scope>
    <source>
        <strain evidence="2 3">ATCC 700010</strain>
    </source>
</reference>
<dbReference type="AlphaFoldDB" id="A0A1X2F1S0"/>
<dbReference type="InterPro" id="IPR046540">
    <property type="entry name" value="DMFA2_C"/>
</dbReference>
<dbReference type="Proteomes" id="UP000193964">
    <property type="component" value="Unassembled WGS sequence"/>
</dbReference>
<dbReference type="SUPFAM" id="SSF52317">
    <property type="entry name" value="Class I glutamine amidotransferase-like"/>
    <property type="match status" value="1"/>
</dbReference>
<gene>
    <name evidence="2" type="ORF">AWC31_30410</name>
</gene>
<proteinExistence type="predicted"/>
<name>A0A1X2F1S0_9MYCO</name>
<dbReference type="Pfam" id="PF20254">
    <property type="entry name" value="DMFA2_C"/>
    <property type="match status" value="1"/>
</dbReference>